<proteinExistence type="predicted"/>
<gene>
    <name evidence="3" type="ORF">GCM10007916_20230</name>
</gene>
<feature type="transmembrane region" description="Helical" evidence="2">
    <location>
        <begin position="139"/>
        <end position="159"/>
    </location>
</feature>
<feature type="transmembrane region" description="Helical" evidence="2">
    <location>
        <begin position="165"/>
        <end position="183"/>
    </location>
</feature>
<evidence type="ECO:0000313" key="3">
    <source>
        <dbReference type="EMBL" id="GLS90956.1"/>
    </source>
</evidence>
<evidence type="ECO:0000313" key="4">
    <source>
        <dbReference type="Proteomes" id="UP001157353"/>
    </source>
</evidence>
<evidence type="ECO:0000256" key="2">
    <source>
        <dbReference type="SAM" id="Phobius"/>
    </source>
</evidence>
<feature type="transmembrane region" description="Helical" evidence="2">
    <location>
        <begin position="215"/>
        <end position="236"/>
    </location>
</feature>
<sequence>MQSVTIIDLLLIASLGESQVAAFGIAGAIVSFIIGIQFAIANGTQLVLSRAVGAGDKNNIGLVMTSGWVINIGFSLLALFTLFLFNAPLIENITHDALVASEAKSYVSISLLLLLFSSASQVIVVYFNSTKKTRIPLYGFMIEIPCNVICSFILIYGIWGAPELGLAGAAWGSVIAIVIRFAYLSYRLYKEKYHGYVTGLFILSKKSVIEHIQEVVPIVANFIVLLTGLLLFQILFAQLPVASYAAITLVLPWIKIVSMFANTWAQASTIIVSQYIGKNEHQKIAPFVDQSLLVTRIIAVFILLIFYIFSELAPLIYSNLSSETLTALATIAPIYIVLPLIRTNNMFCGNMIRAMGESYLIVRVNIITQWIIALPLCALMIYLEAPLYVVFGIILLDEILKFQPFRRTLKSCLGKYKGDEKA</sequence>
<reference evidence="4" key="1">
    <citation type="journal article" date="2019" name="Int. J. Syst. Evol. Microbiol.">
        <title>The Global Catalogue of Microorganisms (GCM) 10K type strain sequencing project: providing services to taxonomists for standard genome sequencing and annotation.</title>
        <authorList>
            <consortium name="The Broad Institute Genomics Platform"/>
            <consortium name="The Broad Institute Genome Sequencing Center for Infectious Disease"/>
            <person name="Wu L."/>
            <person name="Ma J."/>
        </authorList>
    </citation>
    <scope>NUCLEOTIDE SEQUENCE [LARGE SCALE GENOMIC DNA]</scope>
    <source>
        <strain evidence="4">NBRC 103166</strain>
    </source>
</reference>
<dbReference type="PANTHER" id="PTHR43298:SF2">
    <property type="entry name" value="FMN_FAD EXPORTER YEEO-RELATED"/>
    <property type="match status" value="1"/>
</dbReference>
<comment type="caution">
    <text evidence="3">The sequence shown here is derived from an EMBL/GenBank/DDBJ whole genome shotgun (WGS) entry which is preliminary data.</text>
</comment>
<keyword evidence="2" id="KW-1133">Transmembrane helix</keyword>
<feature type="transmembrane region" description="Helical" evidence="2">
    <location>
        <begin position="359"/>
        <end position="381"/>
    </location>
</feature>
<keyword evidence="4" id="KW-1185">Reference proteome</keyword>
<protein>
    <submittedName>
        <fullName evidence="3">MATE family efflux transporter</fullName>
    </submittedName>
</protein>
<organism evidence="3 4">
    <name type="scientific">Psychromonas marina</name>
    <dbReference type="NCBI Taxonomy" id="88364"/>
    <lineage>
        <taxon>Bacteria</taxon>
        <taxon>Pseudomonadati</taxon>
        <taxon>Pseudomonadota</taxon>
        <taxon>Gammaproteobacteria</taxon>
        <taxon>Alteromonadales</taxon>
        <taxon>Psychromonadaceae</taxon>
        <taxon>Psychromonas</taxon>
    </lineage>
</organism>
<dbReference type="NCBIfam" id="TIGR00797">
    <property type="entry name" value="matE"/>
    <property type="match status" value="1"/>
</dbReference>
<dbReference type="InterPro" id="IPR050222">
    <property type="entry name" value="MATE_MdtK"/>
</dbReference>
<dbReference type="Pfam" id="PF01554">
    <property type="entry name" value="MatE"/>
    <property type="match status" value="2"/>
</dbReference>
<feature type="transmembrane region" description="Helical" evidence="2">
    <location>
        <begin position="315"/>
        <end position="338"/>
    </location>
</feature>
<evidence type="ECO:0000256" key="1">
    <source>
        <dbReference type="ARBA" id="ARBA00022448"/>
    </source>
</evidence>
<name>A0ABQ6E0I2_9GAMM</name>
<dbReference type="Proteomes" id="UP001157353">
    <property type="component" value="Unassembled WGS sequence"/>
</dbReference>
<feature type="transmembrane region" description="Helical" evidence="2">
    <location>
        <begin position="242"/>
        <end position="265"/>
    </location>
</feature>
<keyword evidence="2" id="KW-0472">Membrane</keyword>
<dbReference type="EMBL" id="BSPQ01000005">
    <property type="protein sequence ID" value="GLS90956.1"/>
    <property type="molecule type" value="Genomic_DNA"/>
</dbReference>
<keyword evidence="2" id="KW-0812">Transmembrane</keyword>
<feature type="transmembrane region" description="Helical" evidence="2">
    <location>
        <begin position="20"/>
        <end position="41"/>
    </location>
</feature>
<feature type="transmembrane region" description="Helical" evidence="2">
    <location>
        <begin position="62"/>
        <end position="85"/>
    </location>
</feature>
<dbReference type="InterPro" id="IPR002528">
    <property type="entry name" value="MATE_fam"/>
</dbReference>
<dbReference type="PANTHER" id="PTHR43298">
    <property type="entry name" value="MULTIDRUG RESISTANCE PROTEIN NORM-RELATED"/>
    <property type="match status" value="1"/>
</dbReference>
<keyword evidence="1" id="KW-0813">Transport</keyword>
<feature type="transmembrane region" description="Helical" evidence="2">
    <location>
        <begin position="286"/>
        <end position="309"/>
    </location>
</feature>
<accession>A0ABQ6E0I2</accession>
<feature type="transmembrane region" description="Helical" evidence="2">
    <location>
        <begin position="105"/>
        <end position="127"/>
    </location>
</feature>